<evidence type="ECO:0000313" key="7">
    <source>
        <dbReference type="Proteomes" id="UP001519363"/>
    </source>
</evidence>
<feature type="DNA-binding region" description="H-T-H motif" evidence="4">
    <location>
        <begin position="29"/>
        <end position="48"/>
    </location>
</feature>
<evidence type="ECO:0000259" key="5">
    <source>
        <dbReference type="PROSITE" id="PS50977"/>
    </source>
</evidence>
<dbReference type="Pfam" id="PF00440">
    <property type="entry name" value="TetR_N"/>
    <property type="match status" value="1"/>
</dbReference>
<dbReference type="Gene3D" id="1.10.10.60">
    <property type="entry name" value="Homeodomain-like"/>
    <property type="match status" value="1"/>
</dbReference>
<organism evidence="6 7">
    <name type="scientific">Crossiella equi</name>
    <dbReference type="NCBI Taxonomy" id="130796"/>
    <lineage>
        <taxon>Bacteria</taxon>
        <taxon>Bacillati</taxon>
        <taxon>Actinomycetota</taxon>
        <taxon>Actinomycetes</taxon>
        <taxon>Pseudonocardiales</taxon>
        <taxon>Pseudonocardiaceae</taxon>
        <taxon>Crossiella</taxon>
    </lineage>
</organism>
<dbReference type="Gene3D" id="1.10.357.10">
    <property type="entry name" value="Tetracycline Repressor, domain 2"/>
    <property type="match status" value="1"/>
</dbReference>
<keyword evidence="1" id="KW-0805">Transcription regulation</keyword>
<dbReference type="InterPro" id="IPR011075">
    <property type="entry name" value="TetR_C"/>
</dbReference>
<gene>
    <name evidence="6" type="ORF">JOF53_007752</name>
</gene>
<evidence type="ECO:0000256" key="2">
    <source>
        <dbReference type="ARBA" id="ARBA00023125"/>
    </source>
</evidence>
<dbReference type="InterPro" id="IPR001647">
    <property type="entry name" value="HTH_TetR"/>
</dbReference>
<keyword evidence="2 4" id="KW-0238">DNA-binding</keyword>
<keyword evidence="3" id="KW-0804">Transcription</keyword>
<evidence type="ECO:0000256" key="1">
    <source>
        <dbReference type="ARBA" id="ARBA00023015"/>
    </source>
</evidence>
<keyword evidence="7" id="KW-1185">Reference proteome</keyword>
<evidence type="ECO:0000256" key="3">
    <source>
        <dbReference type="ARBA" id="ARBA00023163"/>
    </source>
</evidence>
<evidence type="ECO:0000256" key="4">
    <source>
        <dbReference type="PROSITE-ProRule" id="PRU00335"/>
    </source>
</evidence>
<name>A0ABS5AQQ1_9PSEU</name>
<dbReference type="PRINTS" id="PR00455">
    <property type="entry name" value="HTHTETR"/>
</dbReference>
<protein>
    <submittedName>
        <fullName evidence="6">TetR/AcrR family transcriptional repressor of nem operon</fullName>
    </submittedName>
</protein>
<dbReference type="PANTHER" id="PTHR47506:SF1">
    <property type="entry name" value="HTH-TYPE TRANSCRIPTIONAL REGULATOR YJDC"/>
    <property type="match status" value="1"/>
</dbReference>
<dbReference type="Pfam" id="PF16925">
    <property type="entry name" value="TetR_C_13"/>
    <property type="match status" value="1"/>
</dbReference>
<sequence length="192" mass="21549">MARTKEFDPDVALRAALDLFWRKGYEATSMQDLVDHLGVARASLYATFGTKHDLYLRALDRYCEERNGRQLCELAPEGPVLPAVRSLLTSFVDEACDDPDRKGCLVTNTAVELLPRDEQAGRRVDVGLGGLESALASALIRAQERGELARDRDPWSLARFLITYVQGVRVLSKRPDPRRLRDSLRHALSLLD</sequence>
<proteinExistence type="predicted"/>
<dbReference type="SUPFAM" id="SSF48498">
    <property type="entry name" value="Tetracyclin repressor-like, C-terminal domain"/>
    <property type="match status" value="1"/>
</dbReference>
<dbReference type="Proteomes" id="UP001519363">
    <property type="component" value="Unassembled WGS sequence"/>
</dbReference>
<accession>A0ABS5AQQ1</accession>
<dbReference type="InterPro" id="IPR036271">
    <property type="entry name" value="Tet_transcr_reg_TetR-rel_C_sf"/>
</dbReference>
<feature type="domain" description="HTH tetR-type" evidence="5">
    <location>
        <begin position="6"/>
        <end position="66"/>
    </location>
</feature>
<dbReference type="PANTHER" id="PTHR47506">
    <property type="entry name" value="TRANSCRIPTIONAL REGULATORY PROTEIN"/>
    <property type="match status" value="1"/>
</dbReference>
<dbReference type="InterPro" id="IPR009057">
    <property type="entry name" value="Homeodomain-like_sf"/>
</dbReference>
<dbReference type="PROSITE" id="PS50977">
    <property type="entry name" value="HTH_TETR_2"/>
    <property type="match status" value="1"/>
</dbReference>
<dbReference type="EMBL" id="JAGIOO010000001">
    <property type="protein sequence ID" value="MBP2478880.1"/>
    <property type="molecule type" value="Genomic_DNA"/>
</dbReference>
<comment type="caution">
    <text evidence="6">The sequence shown here is derived from an EMBL/GenBank/DDBJ whole genome shotgun (WGS) entry which is preliminary data.</text>
</comment>
<dbReference type="RefSeq" id="WP_086786613.1">
    <property type="nucleotide sequence ID" value="NZ_JAGIOO010000001.1"/>
</dbReference>
<dbReference type="SUPFAM" id="SSF46689">
    <property type="entry name" value="Homeodomain-like"/>
    <property type="match status" value="1"/>
</dbReference>
<reference evidence="6 7" key="1">
    <citation type="submission" date="2021-03" db="EMBL/GenBank/DDBJ databases">
        <title>Sequencing the genomes of 1000 actinobacteria strains.</title>
        <authorList>
            <person name="Klenk H.-P."/>
        </authorList>
    </citation>
    <scope>NUCLEOTIDE SEQUENCE [LARGE SCALE GENOMIC DNA]</scope>
    <source>
        <strain evidence="6 7">DSM 44580</strain>
    </source>
</reference>
<evidence type="ECO:0000313" key="6">
    <source>
        <dbReference type="EMBL" id="MBP2478880.1"/>
    </source>
</evidence>